<dbReference type="EMBL" id="JBHSFQ010000005">
    <property type="protein sequence ID" value="MFC4561792.1"/>
    <property type="molecule type" value="Genomic_DNA"/>
</dbReference>
<feature type="domain" description="DUF397" evidence="1">
    <location>
        <begin position="2"/>
        <end position="53"/>
    </location>
</feature>
<reference evidence="3" key="1">
    <citation type="journal article" date="2019" name="Int. J. Syst. Evol. Microbiol.">
        <title>The Global Catalogue of Microorganisms (GCM) 10K type strain sequencing project: providing services to taxonomists for standard genome sequencing and annotation.</title>
        <authorList>
            <consortium name="The Broad Institute Genomics Platform"/>
            <consortium name="The Broad Institute Genome Sequencing Center for Infectious Disease"/>
            <person name="Wu L."/>
            <person name="Ma J."/>
        </authorList>
    </citation>
    <scope>NUCLEOTIDE SEQUENCE [LARGE SCALE GENOMIC DNA]</scope>
    <source>
        <strain evidence="3">XZYJ18</strain>
    </source>
</reference>
<dbReference type="RefSeq" id="WP_378572406.1">
    <property type="nucleotide sequence ID" value="NZ_JBHSFQ010000005.1"/>
</dbReference>
<evidence type="ECO:0000313" key="3">
    <source>
        <dbReference type="Proteomes" id="UP001595923"/>
    </source>
</evidence>
<name>A0ABV9DTR2_9ACTN</name>
<dbReference type="Pfam" id="PF04149">
    <property type="entry name" value="DUF397"/>
    <property type="match status" value="1"/>
</dbReference>
<accession>A0ABV9DTR2</accession>
<organism evidence="2 3">
    <name type="scientific">Nocardiopsis mangrovi</name>
    <dbReference type="NCBI Taxonomy" id="1179818"/>
    <lineage>
        <taxon>Bacteria</taxon>
        <taxon>Bacillati</taxon>
        <taxon>Actinomycetota</taxon>
        <taxon>Actinomycetes</taxon>
        <taxon>Streptosporangiales</taxon>
        <taxon>Nocardiopsidaceae</taxon>
        <taxon>Nocardiopsis</taxon>
    </lineage>
</organism>
<dbReference type="InterPro" id="IPR007278">
    <property type="entry name" value="DUF397"/>
</dbReference>
<dbReference type="Proteomes" id="UP001595923">
    <property type="component" value="Unassembled WGS sequence"/>
</dbReference>
<keyword evidence="3" id="KW-1185">Reference proteome</keyword>
<sequence>MNWHKSTYSGGNHPNCVEVAETSERVHIRDTRNRDLGALAFPASEWRALLADIDAL</sequence>
<gene>
    <name evidence="2" type="ORF">ACFO4E_07975</name>
</gene>
<evidence type="ECO:0000313" key="2">
    <source>
        <dbReference type="EMBL" id="MFC4561792.1"/>
    </source>
</evidence>
<comment type="caution">
    <text evidence="2">The sequence shown here is derived from an EMBL/GenBank/DDBJ whole genome shotgun (WGS) entry which is preliminary data.</text>
</comment>
<evidence type="ECO:0000259" key="1">
    <source>
        <dbReference type="Pfam" id="PF04149"/>
    </source>
</evidence>
<proteinExistence type="predicted"/>
<protein>
    <submittedName>
        <fullName evidence="2">DUF397 domain-containing protein</fullName>
    </submittedName>
</protein>